<evidence type="ECO:0000313" key="2">
    <source>
        <dbReference type="EMBL" id="AEI50269.1"/>
    </source>
</evidence>
<accession>A0A7U3ZN55</accession>
<dbReference type="AlphaFoldDB" id="A0A7U3ZN55"/>
<organism evidence="2 3">
    <name type="scientific">Runella slithyformis (strain ATCC 29530 / DSM 19594 / LMG 11500 / NCIMB 11436 / LSU 4)</name>
    <dbReference type="NCBI Taxonomy" id="761193"/>
    <lineage>
        <taxon>Bacteria</taxon>
        <taxon>Pseudomonadati</taxon>
        <taxon>Bacteroidota</taxon>
        <taxon>Cytophagia</taxon>
        <taxon>Cytophagales</taxon>
        <taxon>Spirosomataceae</taxon>
        <taxon>Runella</taxon>
    </lineage>
</organism>
<protein>
    <submittedName>
        <fullName evidence="2">Uncharacterized protein</fullName>
    </submittedName>
</protein>
<sequence length="236" mass="27889">MIDVNEYSPINTTEKVDAIISQLKLKLGKSQSMHFLNQLEIEICYNIRKAKIQSYFKAKFNELTEINNTVKQPEKIKEPLGDSIPPLLRDCNYLLSFLRTLNKITPKISKYVDLEYSRICNVSKRTKNDIILDTRLLLLKHEVDKFRKEAEKPKEKPSKKRKQKSIKKIAHNTRKIVKNSVLQRERLSVEPTLKQIIEERKESKRKEQEYIFTNSSKYIPIKFISTETDEDPLHRK</sequence>
<name>A0A7U3ZN55_RUNSL</name>
<keyword evidence="3" id="KW-1185">Reference proteome</keyword>
<dbReference type="KEGG" id="rsi:Runsl_3913"/>
<dbReference type="RefSeq" id="WP_013929572.1">
    <property type="nucleotide sequence ID" value="NC_015703.1"/>
</dbReference>
<gene>
    <name evidence="2" type="ordered locus">Runsl_3913</name>
</gene>
<feature type="region of interest" description="Disordered" evidence="1">
    <location>
        <begin position="148"/>
        <end position="169"/>
    </location>
</feature>
<evidence type="ECO:0000256" key="1">
    <source>
        <dbReference type="SAM" id="MobiDB-lite"/>
    </source>
</evidence>
<dbReference type="Proteomes" id="UP000000493">
    <property type="component" value="Chromosome"/>
</dbReference>
<feature type="compositionally biased region" description="Basic residues" evidence="1">
    <location>
        <begin position="157"/>
        <end position="169"/>
    </location>
</feature>
<reference evidence="3" key="1">
    <citation type="submission" date="2011-06" db="EMBL/GenBank/DDBJ databases">
        <title>The complete genome of chromosome of Runella slithyformis DSM 19594.</title>
        <authorList>
            <consortium name="US DOE Joint Genome Institute (JGI-PGF)"/>
            <person name="Lucas S."/>
            <person name="Han J."/>
            <person name="Lapidus A."/>
            <person name="Bruce D."/>
            <person name="Goodwin L."/>
            <person name="Pitluck S."/>
            <person name="Peters L."/>
            <person name="Kyrpides N."/>
            <person name="Mavromatis K."/>
            <person name="Ivanova N."/>
            <person name="Ovchinnikova G."/>
            <person name="Zhang X."/>
            <person name="Misra M."/>
            <person name="Detter J.C."/>
            <person name="Tapia R."/>
            <person name="Han C."/>
            <person name="Land M."/>
            <person name="Hauser L."/>
            <person name="Markowitz V."/>
            <person name="Cheng J.-F."/>
            <person name="Hugenholtz P."/>
            <person name="Woyke T."/>
            <person name="Wu D."/>
            <person name="Tindall B."/>
            <person name="Faehrich R."/>
            <person name="Brambilla E."/>
            <person name="Klenk H.-P."/>
            <person name="Eisen J.A."/>
        </authorList>
    </citation>
    <scope>NUCLEOTIDE SEQUENCE [LARGE SCALE GENOMIC DNA]</scope>
    <source>
        <strain evidence="3">ATCC 29530 / DSM 19594 / LMG 11500 / NCIMB 11436 / LSU 4</strain>
    </source>
</reference>
<reference evidence="2 3" key="2">
    <citation type="journal article" date="2012" name="Stand. Genomic Sci.">
        <title>Complete genome sequence of the aquatic bacterium Runella slithyformis type strain (LSU 4(T)).</title>
        <authorList>
            <person name="Copeland A."/>
            <person name="Zhang X."/>
            <person name="Misra M."/>
            <person name="Lapidus A."/>
            <person name="Nolan M."/>
            <person name="Lucas S."/>
            <person name="Deshpande S."/>
            <person name="Cheng J.F."/>
            <person name="Tapia R."/>
            <person name="Goodwin L.A."/>
            <person name="Pitluck S."/>
            <person name="Liolios K."/>
            <person name="Pagani I."/>
            <person name="Ivanova N."/>
            <person name="Mikhailova N."/>
            <person name="Pati A."/>
            <person name="Chen A."/>
            <person name="Palaniappan K."/>
            <person name="Land M."/>
            <person name="Hauser L."/>
            <person name="Pan C."/>
            <person name="Jeffries C.D."/>
            <person name="Detter J.C."/>
            <person name="Brambilla E.M."/>
            <person name="Rohde M."/>
            <person name="Djao O.D."/>
            <person name="Goker M."/>
            <person name="Sikorski J."/>
            <person name="Tindall B.J."/>
            <person name="Woyke T."/>
            <person name="Bristow J."/>
            <person name="Eisen J.A."/>
            <person name="Markowitz V."/>
            <person name="Hugenholtz P."/>
            <person name="Kyrpides N.C."/>
            <person name="Klenk H.P."/>
            <person name="Mavromatis K."/>
        </authorList>
    </citation>
    <scope>NUCLEOTIDE SEQUENCE [LARGE SCALE GENOMIC DNA]</scope>
    <source>
        <strain evidence="3">ATCC 29530 / DSM 19594 / LMG 11500 / NCIMB 11436 / LSU 4</strain>
    </source>
</reference>
<evidence type="ECO:0000313" key="3">
    <source>
        <dbReference type="Proteomes" id="UP000000493"/>
    </source>
</evidence>
<proteinExistence type="predicted"/>
<dbReference type="EMBL" id="CP002859">
    <property type="protein sequence ID" value="AEI50269.1"/>
    <property type="molecule type" value="Genomic_DNA"/>
</dbReference>